<protein>
    <submittedName>
        <fullName evidence="1">Uncharacterized protein</fullName>
    </submittedName>
</protein>
<dbReference type="AlphaFoldDB" id="A0A0F4JTN6"/>
<evidence type="ECO:0000313" key="1">
    <source>
        <dbReference type="EMBL" id="KJY37108.1"/>
    </source>
</evidence>
<evidence type="ECO:0000313" key="2">
    <source>
        <dbReference type="Proteomes" id="UP000033551"/>
    </source>
</evidence>
<name>A0A0F4JTN6_9ACTN</name>
<dbReference type="Proteomes" id="UP000033551">
    <property type="component" value="Unassembled WGS sequence"/>
</dbReference>
<dbReference type="PATRIC" id="fig|68223.7.peg.3235"/>
<dbReference type="EMBL" id="JZWV01000119">
    <property type="protein sequence ID" value="KJY37108.1"/>
    <property type="molecule type" value="Genomic_DNA"/>
</dbReference>
<reference evidence="1 2" key="1">
    <citation type="submission" date="2015-02" db="EMBL/GenBank/DDBJ databases">
        <authorList>
            <person name="Ju K.-S."/>
            <person name="Doroghazi J.R."/>
            <person name="Metcalf W."/>
        </authorList>
    </citation>
    <scope>NUCLEOTIDE SEQUENCE [LARGE SCALE GENOMIC DNA]</scope>
    <source>
        <strain evidence="1 2">NRRL ISP-5550</strain>
    </source>
</reference>
<gene>
    <name evidence="1" type="ORF">VR44_06590</name>
</gene>
<comment type="caution">
    <text evidence="1">The sequence shown here is derived from an EMBL/GenBank/DDBJ whole genome shotgun (WGS) entry which is preliminary data.</text>
</comment>
<dbReference type="RefSeq" id="WP_045946430.1">
    <property type="nucleotide sequence ID" value="NZ_JZWV01000119.1"/>
</dbReference>
<sequence>MTTSSIPAGSRPAVDPVRAEALLLAAGDPEEPKLETDAEGRVLIPHAPLWRPGVHLHEYVAIWPASTTPRTRSHRHGRLLAHVRVLDGGGKVRDLGLRRLELVHWILGLSTAIGAGWVVGRVTPMLGHGAQLSGIPRRRS</sequence>
<keyword evidence="2" id="KW-1185">Reference proteome</keyword>
<accession>A0A0F4JTN6</accession>
<organism evidence="1 2">
    <name type="scientific">Streptomyces katrae</name>
    <dbReference type="NCBI Taxonomy" id="68223"/>
    <lineage>
        <taxon>Bacteria</taxon>
        <taxon>Bacillati</taxon>
        <taxon>Actinomycetota</taxon>
        <taxon>Actinomycetes</taxon>
        <taxon>Kitasatosporales</taxon>
        <taxon>Streptomycetaceae</taxon>
        <taxon>Streptomyces</taxon>
    </lineage>
</organism>
<proteinExistence type="predicted"/>